<accession>A0AAN1XT94</accession>
<name>A0AAN1XT94_UNVUL</name>
<dbReference type="KEGG" id="vab:WPS_05740"/>
<organism evidence="1 2">
    <name type="scientific">Vulcanimicrobium alpinum</name>
    <dbReference type="NCBI Taxonomy" id="3016050"/>
    <lineage>
        <taxon>Bacteria</taxon>
        <taxon>Bacillati</taxon>
        <taxon>Vulcanimicrobiota</taxon>
        <taxon>Vulcanimicrobiia</taxon>
        <taxon>Vulcanimicrobiales</taxon>
        <taxon>Vulcanimicrobiaceae</taxon>
        <taxon>Vulcanimicrobium</taxon>
    </lineage>
</organism>
<dbReference type="Proteomes" id="UP001317532">
    <property type="component" value="Chromosome"/>
</dbReference>
<gene>
    <name evidence="1" type="ORF">WPS_05740</name>
</gene>
<dbReference type="AlphaFoldDB" id="A0AAN1XT94"/>
<dbReference type="InterPro" id="IPR054213">
    <property type="entry name" value="DUF6920"/>
</dbReference>
<keyword evidence="2" id="KW-1185">Reference proteome</keyword>
<protein>
    <submittedName>
        <fullName evidence="1">Uncharacterized protein</fullName>
    </submittedName>
</protein>
<proteinExistence type="predicted"/>
<dbReference type="RefSeq" id="WP_317996350.1">
    <property type="nucleotide sequence ID" value="NZ_AP025523.1"/>
</dbReference>
<evidence type="ECO:0000313" key="1">
    <source>
        <dbReference type="EMBL" id="BDE05298.1"/>
    </source>
</evidence>
<reference evidence="1 2" key="1">
    <citation type="journal article" date="2022" name="ISME Commun">
        <title>Vulcanimicrobium alpinus gen. nov. sp. nov., the first cultivated representative of the candidate phylum 'Eremiobacterota', is a metabolically versatile aerobic anoxygenic phototroph.</title>
        <authorList>
            <person name="Yabe S."/>
            <person name="Muto K."/>
            <person name="Abe K."/>
            <person name="Yokota A."/>
            <person name="Staudigel H."/>
            <person name="Tebo B.M."/>
        </authorList>
    </citation>
    <scope>NUCLEOTIDE SEQUENCE [LARGE SCALE GENOMIC DNA]</scope>
    <source>
        <strain evidence="1 2">WC8-2</strain>
    </source>
</reference>
<evidence type="ECO:0000313" key="2">
    <source>
        <dbReference type="Proteomes" id="UP001317532"/>
    </source>
</evidence>
<dbReference type="EMBL" id="AP025523">
    <property type="protein sequence ID" value="BDE05298.1"/>
    <property type="molecule type" value="Genomic_DNA"/>
</dbReference>
<sequence length="279" mass="29941">MNARTAGAVLAASVVSAILAGNLSWRVTTARTIRRLAAVPVEGEAAMPAERAEALPAPVARYLCIALPRDAPRIVSAHMTQTGTMRAAPEARWMPFTAVEAFTVRPPGFVWDASVRAMPFVPLRVRDGYVAGRGASEAALAGAIPVFSQPGGAEIDAAALPRFLAEAIWFPTFFAPGGDVAWTTLDERRARATLTDRGTTVSLDAEFAPNGELTTISAMRYRDVNGTPVLTRWIGRCSAYARFDGMMIPADVEVSWAPPEGAFAVWRGHLTAVRYHFAD</sequence>
<dbReference type="Pfam" id="PF21900">
    <property type="entry name" value="DUF6920"/>
    <property type="match status" value="1"/>
</dbReference>